<proteinExistence type="predicted"/>
<gene>
    <name evidence="3" type="ORF">QBE51_11660</name>
</gene>
<keyword evidence="4" id="KW-1185">Reference proteome</keyword>
<dbReference type="PROSITE" id="PS51257">
    <property type="entry name" value="PROKAR_LIPOPROTEIN"/>
    <property type="match status" value="1"/>
</dbReference>
<dbReference type="RefSeq" id="WP_341876441.1">
    <property type="nucleotide sequence ID" value="NZ_CP121687.1"/>
</dbReference>
<evidence type="ECO:0000313" key="3">
    <source>
        <dbReference type="EMBL" id="WZL69445.1"/>
    </source>
</evidence>
<dbReference type="Gene3D" id="3.40.190.10">
    <property type="entry name" value="Periplasmic binding protein-like II"/>
    <property type="match status" value="1"/>
</dbReference>
<feature type="domain" description="ABC-type glycine betaine transport system substrate-binding" evidence="2">
    <location>
        <begin position="30"/>
        <end position="292"/>
    </location>
</feature>
<dbReference type="SUPFAM" id="SSF53850">
    <property type="entry name" value="Periplasmic binding protein-like II"/>
    <property type="match status" value="1"/>
</dbReference>
<dbReference type="Gene3D" id="3.40.190.120">
    <property type="entry name" value="Osmoprotection protein (prox), domain 2"/>
    <property type="match status" value="1"/>
</dbReference>
<protein>
    <submittedName>
        <fullName evidence="3">Glycine betaine ABC transporter substrate-binding protein</fullName>
    </submittedName>
</protein>
<keyword evidence="1" id="KW-1133">Transmembrane helix</keyword>
<reference evidence="3 4" key="1">
    <citation type="submission" date="2023-03" db="EMBL/GenBank/DDBJ databases">
        <title>Novel Species.</title>
        <authorList>
            <person name="Ma S."/>
        </authorList>
    </citation>
    <scope>NUCLEOTIDE SEQUENCE [LARGE SCALE GENOMIC DNA]</scope>
    <source>
        <strain evidence="3 4">LIND6LT2</strain>
    </source>
</reference>
<evidence type="ECO:0000256" key="1">
    <source>
        <dbReference type="SAM" id="Phobius"/>
    </source>
</evidence>
<dbReference type="EMBL" id="CP121687">
    <property type="protein sequence ID" value="WZL69445.1"/>
    <property type="molecule type" value="Genomic_DNA"/>
</dbReference>
<name>A0ABZ2Y281_9FIRM</name>
<dbReference type="Proteomes" id="UP001486565">
    <property type="component" value="Chromosome"/>
</dbReference>
<dbReference type="InterPro" id="IPR007210">
    <property type="entry name" value="ABC_Gly_betaine_transp_sub-bd"/>
</dbReference>
<keyword evidence="1" id="KW-0472">Membrane</keyword>
<evidence type="ECO:0000313" key="4">
    <source>
        <dbReference type="Proteomes" id="UP001486565"/>
    </source>
</evidence>
<dbReference type="Pfam" id="PF04069">
    <property type="entry name" value="OpuAC"/>
    <property type="match status" value="1"/>
</dbReference>
<keyword evidence="1" id="KW-0812">Transmembrane</keyword>
<feature type="transmembrane region" description="Helical" evidence="1">
    <location>
        <begin position="6"/>
        <end position="26"/>
    </location>
</feature>
<evidence type="ECO:0000259" key="2">
    <source>
        <dbReference type="Pfam" id="PF04069"/>
    </source>
</evidence>
<organism evidence="3 4">
    <name type="scientific">Defluviitalea saccharophila</name>
    <dbReference type="NCBI Taxonomy" id="879970"/>
    <lineage>
        <taxon>Bacteria</taxon>
        <taxon>Bacillati</taxon>
        <taxon>Bacillota</taxon>
        <taxon>Clostridia</taxon>
        <taxon>Lachnospirales</taxon>
        <taxon>Defluviitaleaceae</taxon>
        <taxon>Defluviitalea</taxon>
    </lineage>
</organism>
<accession>A0ABZ2Y281</accession>
<sequence>MINQKFKIIYTVMVILCLGIILSGCGKKNTIRIGHKNFTEQRILGQMFALLIEEHTNYKTDVKEFGSTSLVFEALKNNQIDISGEYTGTAYAAILNQNELKEPQAIYDYVKKEYAEQFQISWLEPIGFNNTYTFSVRKEIAEQYNLKTFSDLAEAAPNLRLGVTMEFLEREDGLPGVKKVYGGFEFKEEKALDPGLRYTAIAENEVDVIDAFSTDGKIVEYNLTILEDDKQFFPPYFVAPLIHQESAKNYPEIVEVLLKLKNQISDEEMQELNYKVDEKRIPEAKVAEEFLKAKGLIK</sequence>
<dbReference type="CDD" id="cd13528">
    <property type="entry name" value="PBP2_osmoprotectants"/>
    <property type="match status" value="1"/>
</dbReference>